<reference evidence="2" key="1">
    <citation type="journal article" date="2014" name="Int. J. Syst. Evol. Microbiol.">
        <title>Complete genome sequence of Corynebacterium casei LMG S-19264T (=DSM 44701T), isolated from a smear-ripened cheese.</title>
        <authorList>
            <consortium name="US DOE Joint Genome Institute (JGI-PGF)"/>
            <person name="Walter F."/>
            <person name="Albersmeier A."/>
            <person name="Kalinowski J."/>
            <person name="Ruckert C."/>
        </authorList>
    </citation>
    <scope>NUCLEOTIDE SEQUENCE</scope>
    <source>
        <strain evidence="2">CGMCC 1.3617</strain>
    </source>
</reference>
<dbReference type="RefSeq" id="WP_188966808.1">
    <property type="nucleotide sequence ID" value="NZ_BMKW01000004.1"/>
</dbReference>
<feature type="transmembrane region" description="Helical" evidence="1">
    <location>
        <begin position="117"/>
        <end position="136"/>
    </location>
</feature>
<feature type="transmembrane region" description="Helical" evidence="1">
    <location>
        <begin position="81"/>
        <end position="105"/>
    </location>
</feature>
<dbReference type="Proteomes" id="UP000661507">
    <property type="component" value="Unassembled WGS sequence"/>
</dbReference>
<feature type="transmembrane region" description="Helical" evidence="1">
    <location>
        <begin position="12"/>
        <end position="37"/>
    </location>
</feature>
<dbReference type="PIRSF" id="PIRSF038991">
    <property type="entry name" value="Protein_AbrB"/>
    <property type="match status" value="1"/>
</dbReference>
<evidence type="ECO:0000256" key="1">
    <source>
        <dbReference type="SAM" id="Phobius"/>
    </source>
</evidence>
<evidence type="ECO:0000313" key="2">
    <source>
        <dbReference type="EMBL" id="GGJ12044.1"/>
    </source>
</evidence>
<name>A0A917KH09_9PROT</name>
<dbReference type="AlphaFoldDB" id="A0A917KH09"/>
<dbReference type="PANTHER" id="PTHR38457:SF1">
    <property type="entry name" value="REGULATOR ABRB-RELATED"/>
    <property type="match status" value="1"/>
</dbReference>
<feature type="transmembrane region" description="Helical" evidence="1">
    <location>
        <begin position="148"/>
        <end position="166"/>
    </location>
</feature>
<gene>
    <name evidence="2" type="ORF">GCM10011320_19040</name>
</gene>
<feature type="transmembrane region" description="Helical" evidence="1">
    <location>
        <begin position="262"/>
        <end position="287"/>
    </location>
</feature>
<dbReference type="EMBL" id="BMKW01000004">
    <property type="protein sequence ID" value="GGJ12044.1"/>
    <property type="molecule type" value="Genomic_DNA"/>
</dbReference>
<feature type="transmembrane region" description="Helical" evidence="1">
    <location>
        <begin position="230"/>
        <end position="250"/>
    </location>
</feature>
<keyword evidence="1" id="KW-1133">Transmembrane helix</keyword>
<dbReference type="Pfam" id="PF05145">
    <property type="entry name" value="AbrB"/>
    <property type="match status" value="1"/>
</dbReference>
<proteinExistence type="predicted"/>
<dbReference type="GO" id="GO:0016020">
    <property type="term" value="C:membrane"/>
    <property type="evidence" value="ECO:0007669"/>
    <property type="project" value="InterPro"/>
</dbReference>
<accession>A0A917KH09</accession>
<dbReference type="PANTHER" id="PTHR38457">
    <property type="entry name" value="REGULATOR ABRB-RELATED"/>
    <property type="match status" value="1"/>
</dbReference>
<comment type="caution">
    <text evidence="2">The sequence shown here is derived from an EMBL/GenBank/DDBJ whole genome shotgun (WGS) entry which is preliminary data.</text>
</comment>
<dbReference type="GO" id="GO:0010468">
    <property type="term" value="P:regulation of gene expression"/>
    <property type="evidence" value="ECO:0007669"/>
    <property type="project" value="InterPro"/>
</dbReference>
<keyword evidence="1" id="KW-0472">Membrane</keyword>
<reference evidence="2" key="2">
    <citation type="submission" date="2020-09" db="EMBL/GenBank/DDBJ databases">
        <authorList>
            <person name="Sun Q."/>
            <person name="Zhou Y."/>
        </authorList>
    </citation>
    <scope>NUCLEOTIDE SEQUENCE</scope>
    <source>
        <strain evidence="2">CGMCC 1.3617</strain>
    </source>
</reference>
<evidence type="ECO:0000313" key="3">
    <source>
        <dbReference type="Proteomes" id="UP000661507"/>
    </source>
</evidence>
<sequence length="350" mass="34841">MTEPAPPADAYLRTLLLCLLAGGLLTALGLPLGWMIGSLVATGYLAMRGAAAVPVLARPAGLVVLGLALGQGFTPPVMEAVAAALPAMLLGGLVALLAGVAVAPLFRRLSGSDGRTAFFACIPGGVVNMAVLARQAGGSVSAVTAAQSIRTMLVVLIYPAMLALLARRGGHSVFNAALPAEQAGGLLLLLAGGAAVAVLGSRIGLANAAMFAPCLLAMGLSASGTLPSSVPRSLVDVAQLVMGASLGLHLASEGLGNTLRRLALAAFVCAAGLLALLMVAGLALGWAAGLPLPAVVLGLAPGGMPEMVVTAQALHLAVPLVLGFHLLRMVMCNLLVGPLWRVAVAIGLLR</sequence>
<feature type="transmembrane region" description="Helical" evidence="1">
    <location>
        <begin position="49"/>
        <end position="69"/>
    </location>
</feature>
<dbReference type="InterPro" id="IPR007820">
    <property type="entry name" value="AbrB_fam"/>
</dbReference>
<organism evidence="2 3">
    <name type="scientific">Neoroseomonas lacus</name>
    <dbReference type="NCBI Taxonomy" id="287609"/>
    <lineage>
        <taxon>Bacteria</taxon>
        <taxon>Pseudomonadati</taxon>
        <taxon>Pseudomonadota</taxon>
        <taxon>Alphaproteobacteria</taxon>
        <taxon>Acetobacterales</taxon>
        <taxon>Acetobacteraceae</taxon>
        <taxon>Neoroseomonas</taxon>
    </lineage>
</organism>
<keyword evidence="1" id="KW-0812">Transmembrane</keyword>
<protein>
    <recommendedName>
        <fullName evidence="4">AbrB family transcriptional regulator</fullName>
    </recommendedName>
</protein>
<feature type="transmembrane region" description="Helical" evidence="1">
    <location>
        <begin position="186"/>
        <end position="210"/>
    </location>
</feature>
<keyword evidence="3" id="KW-1185">Reference proteome</keyword>
<feature type="transmembrane region" description="Helical" evidence="1">
    <location>
        <begin position="307"/>
        <end position="327"/>
    </location>
</feature>
<evidence type="ECO:0008006" key="4">
    <source>
        <dbReference type="Google" id="ProtNLM"/>
    </source>
</evidence>